<sequence>MSYLVQEDFVRYECTCGSLSPIPKLYFCRHCLKLRCGYCVCHEVDSHYCSNCMEHLPSAEAKMKKNRCVMCFDCPNCFHTLSIRATTRAPEDGSNKGHLKHYYLSCFFCRWTTRDVGIPDQIASSGNWPLKENPHQELLSSFLEHYKVVAMRERSQKDKKPIFPRRGYSTYTEKFGLTNLIARKRAGLPSLPLPGKEVNPASIPPIKPCVATDVIDTLPASYFTDVPDLTKITTIAQRHANPMIQATVASELHPQHRHFFIKRSLRCRSCEHNVSKPEYNPASIKFKIQQAAYYHVPEIRIKTFEPLRAGKPSEIILKVTNPTSHVTSLSFSPKSEVNKGGVSDSVILDSLGAPKKTVEIPRPVVQDEPNTQVELPTEPIVLPARDDAAEYDDSGDTHNFHDDANVVVWRKGNKAAVKFRIVPDRGMKPGDRSIFSFSMEYGYVNTMPTTAEQKSPQRAEMQVNVLIAPGLIVGNLD</sequence>
<evidence type="ECO:0000256" key="9">
    <source>
        <dbReference type="ARBA" id="ARBA00022990"/>
    </source>
</evidence>
<keyword evidence="6" id="KW-1017">Isopeptide bond</keyword>
<evidence type="ECO:0000256" key="11">
    <source>
        <dbReference type="ARBA" id="ARBA00023212"/>
    </source>
</evidence>
<protein>
    <recommendedName>
        <fullName evidence="13">Dynactin subunit 4</fullName>
    </recommendedName>
</protein>
<dbReference type="InterPro" id="IPR008603">
    <property type="entry name" value="DCTN4"/>
</dbReference>
<evidence type="ECO:0000313" key="18">
    <source>
        <dbReference type="Proteomes" id="UP001307889"/>
    </source>
</evidence>
<keyword evidence="7" id="KW-0597">Phosphoprotein</keyword>
<evidence type="ECO:0000256" key="3">
    <source>
        <dbReference type="ARBA" id="ARBA00004544"/>
    </source>
</evidence>
<comment type="similarity">
    <text evidence="12">Belongs to the dynactin subunit 4 family.</text>
</comment>
<feature type="domain" description="SWIM-type" evidence="16">
    <location>
        <begin position="3"/>
        <end position="39"/>
    </location>
</feature>
<dbReference type="Proteomes" id="UP001307889">
    <property type="component" value="Chromosome 11"/>
</dbReference>
<keyword evidence="15" id="KW-0479">Metal-binding</keyword>
<keyword evidence="9" id="KW-0007">Acetylation</keyword>
<evidence type="ECO:0000256" key="7">
    <source>
        <dbReference type="ARBA" id="ARBA00022553"/>
    </source>
</evidence>
<comment type="subcellular location">
    <subcellularLocation>
        <location evidence="3">Cytoplasm</location>
        <location evidence="3">Cell cortex</location>
    </subcellularLocation>
    <subcellularLocation>
        <location evidence="1">Cytoplasm</location>
        <location evidence="1">Cytoskeleton</location>
        <location evidence="1">Microtubule organizing center</location>
        <location evidence="1">Centrosome</location>
    </subcellularLocation>
    <subcellularLocation>
        <location evidence="2">Cytoplasm</location>
        <location evidence="2">Cytoskeleton</location>
        <location evidence="2">Stress fiber</location>
    </subcellularLocation>
    <subcellularLocation>
        <location evidence="4">Cytoplasm</location>
        <location evidence="4">Myofibril</location>
    </subcellularLocation>
</comment>
<reference evidence="17 18" key="1">
    <citation type="submission" date="2023-09" db="EMBL/GenBank/DDBJ databases">
        <title>Nesidiocoris tenuis whole genome shotgun sequence.</title>
        <authorList>
            <person name="Shibata T."/>
            <person name="Shimoda M."/>
            <person name="Kobayashi T."/>
            <person name="Uehara T."/>
        </authorList>
    </citation>
    <scope>NUCLEOTIDE SEQUENCE [LARGE SCALE GENOMIC DNA]</scope>
    <source>
        <strain evidence="17 18">Japan</strain>
    </source>
</reference>
<keyword evidence="5" id="KW-0963">Cytoplasm</keyword>
<evidence type="ECO:0000256" key="2">
    <source>
        <dbReference type="ARBA" id="ARBA00004529"/>
    </source>
</evidence>
<dbReference type="PANTHER" id="PTHR13034">
    <property type="entry name" value="DYNACTIN P62 SUBUNIT"/>
    <property type="match status" value="1"/>
</dbReference>
<keyword evidence="15" id="KW-0863">Zinc-finger</keyword>
<evidence type="ECO:0000259" key="16">
    <source>
        <dbReference type="PROSITE" id="PS50966"/>
    </source>
</evidence>
<keyword evidence="8" id="KW-0832">Ubl conjugation</keyword>
<evidence type="ECO:0000256" key="1">
    <source>
        <dbReference type="ARBA" id="ARBA00004300"/>
    </source>
</evidence>
<proteinExistence type="inferred from homology"/>
<organism evidence="17 18">
    <name type="scientific">Nesidiocoris tenuis</name>
    <dbReference type="NCBI Taxonomy" id="355587"/>
    <lineage>
        <taxon>Eukaryota</taxon>
        <taxon>Metazoa</taxon>
        <taxon>Ecdysozoa</taxon>
        <taxon>Arthropoda</taxon>
        <taxon>Hexapoda</taxon>
        <taxon>Insecta</taxon>
        <taxon>Pterygota</taxon>
        <taxon>Neoptera</taxon>
        <taxon>Paraneoptera</taxon>
        <taxon>Hemiptera</taxon>
        <taxon>Heteroptera</taxon>
        <taxon>Panheteroptera</taxon>
        <taxon>Cimicomorpha</taxon>
        <taxon>Miridae</taxon>
        <taxon>Dicyphina</taxon>
        <taxon>Nesidiocoris</taxon>
    </lineage>
</organism>
<keyword evidence="10" id="KW-0175">Coiled coil</keyword>
<keyword evidence="11" id="KW-0206">Cytoskeleton</keyword>
<dbReference type="PANTHER" id="PTHR13034:SF2">
    <property type="entry name" value="DYNACTIN SUBUNIT 4"/>
    <property type="match status" value="1"/>
</dbReference>
<dbReference type="InterPro" id="IPR007527">
    <property type="entry name" value="Znf_SWIM"/>
</dbReference>
<name>A0ABN7B6Y0_9HEMI</name>
<dbReference type="EMBL" id="AP028919">
    <property type="protein sequence ID" value="BET00161.1"/>
    <property type="molecule type" value="Genomic_DNA"/>
</dbReference>
<evidence type="ECO:0000256" key="5">
    <source>
        <dbReference type="ARBA" id="ARBA00022490"/>
    </source>
</evidence>
<evidence type="ECO:0000256" key="10">
    <source>
        <dbReference type="ARBA" id="ARBA00023054"/>
    </source>
</evidence>
<evidence type="ECO:0000256" key="13">
    <source>
        <dbReference type="ARBA" id="ARBA00034864"/>
    </source>
</evidence>
<evidence type="ECO:0000256" key="15">
    <source>
        <dbReference type="PROSITE-ProRule" id="PRU00325"/>
    </source>
</evidence>
<comment type="subunit">
    <text evidence="14">Subunit of dynactin, a multiprotein complex part of a tripartite complex with dynein and a adapter, such as BICDL1, BICD2 or HOOK3. The dynactin complex is built around ACTR1A/ACTB filament and consists of an actin-related filament composed of a shoulder domain, a pointed end and a barbed end. Its length is defined by its flexible shoulder domain. The soulder is composed of 2 DCTN1 subunits, 4 DCTN2 and 2 DCTN3. The 4 DCNT2 (via N-terminus) bind the ACTR1A filament and act as molecular rulers to determine the length. The pointed end is important for binding dynein-dynactin cargo adapters. Consists of 4 subunits: ACTR10, DCNT4, DCTN5 and DCTN6. The barbed end is composed of a CAPZA1:CAPZB heterodimers, which binds ACTR1A/ACTB filament and dynactin and stabilizes dynactin. Interacts with ATP7B, but not ATP7A, in a copper-dependent manner. Interacts with ANK2; this interaction is required for localization at costameres. Interacts with N4BP2L1.</text>
</comment>
<dbReference type="PROSITE" id="PS50966">
    <property type="entry name" value="ZF_SWIM"/>
    <property type="match status" value="1"/>
</dbReference>
<evidence type="ECO:0000256" key="6">
    <source>
        <dbReference type="ARBA" id="ARBA00022499"/>
    </source>
</evidence>
<evidence type="ECO:0000313" key="17">
    <source>
        <dbReference type="EMBL" id="BET00161.1"/>
    </source>
</evidence>
<evidence type="ECO:0000256" key="12">
    <source>
        <dbReference type="ARBA" id="ARBA00034776"/>
    </source>
</evidence>
<evidence type="ECO:0000256" key="8">
    <source>
        <dbReference type="ARBA" id="ARBA00022843"/>
    </source>
</evidence>
<keyword evidence="15" id="KW-0862">Zinc</keyword>
<evidence type="ECO:0000256" key="4">
    <source>
        <dbReference type="ARBA" id="ARBA00004657"/>
    </source>
</evidence>
<keyword evidence="18" id="KW-1185">Reference proteome</keyword>
<accession>A0ABN7B6Y0</accession>
<gene>
    <name evidence="17" type="ORF">NTJ_12978</name>
</gene>
<evidence type="ECO:0000256" key="14">
    <source>
        <dbReference type="ARBA" id="ARBA00093507"/>
    </source>
</evidence>
<dbReference type="Pfam" id="PF05502">
    <property type="entry name" value="Dynactin_p62"/>
    <property type="match status" value="2"/>
</dbReference>